<keyword evidence="2" id="KW-1185">Reference proteome</keyword>
<dbReference type="Proteomes" id="UP000709295">
    <property type="component" value="Unassembled WGS sequence"/>
</dbReference>
<sequence length="97" mass="11410">MFVEPSTPTSSKGWVKKELGAVFFCVHLRWVRNSPRSLFSLVSPVRMCRRSCPTRMGGIQELYTPCVCARKAWCDHTTMMKWIEEILHIIIFYCYIF</sequence>
<name>A0A8J5IE34_9STRA</name>
<gene>
    <name evidence="1" type="ORF">JG688_00017301</name>
</gene>
<dbReference type="EMBL" id="JAENGY010002494">
    <property type="protein sequence ID" value="KAG6944046.1"/>
    <property type="molecule type" value="Genomic_DNA"/>
</dbReference>
<protein>
    <submittedName>
        <fullName evidence="1">Uncharacterized protein</fullName>
    </submittedName>
</protein>
<evidence type="ECO:0000313" key="2">
    <source>
        <dbReference type="Proteomes" id="UP000709295"/>
    </source>
</evidence>
<accession>A0A8J5IE34</accession>
<comment type="caution">
    <text evidence="1">The sequence shown here is derived from an EMBL/GenBank/DDBJ whole genome shotgun (WGS) entry which is preliminary data.</text>
</comment>
<organism evidence="1 2">
    <name type="scientific">Phytophthora aleatoria</name>
    <dbReference type="NCBI Taxonomy" id="2496075"/>
    <lineage>
        <taxon>Eukaryota</taxon>
        <taxon>Sar</taxon>
        <taxon>Stramenopiles</taxon>
        <taxon>Oomycota</taxon>
        <taxon>Peronosporomycetes</taxon>
        <taxon>Peronosporales</taxon>
        <taxon>Peronosporaceae</taxon>
        <taxon>Phytophthora</taxon>
    </lineage>
</organism>
<evidence type="ECO:0000313" key="1">
    <source>
        <dbReference type="EMBL" id="KAG6944046.1"/>
    </source>
</evidence>
<reference evidence="1" key="1">
    <citation type="submission" date="2021-01" db="EMBL/GenBank/DDBJ databases">
        <title>Phytophthora aleatoria, a newly-described species from Pinus radiata is distinct from Phytophthora cactorum isolates based on comparative genomics.</title>
        <authorList>
            <person name="Mcdougal R."/>
            <person name="Panda P."/>
            <person name="Williams N."/>
            <person name="Studholme D.J."/>
        </authorList>
    </citation>
    <scope>NUCLEOTIDE SEQUENCE</scope>
    <source>
        <strain evidence="1">NZFS 4037</strain>
    </source>
</reference>
<proteinExistence type="predicted"/>
<dbReference type="AlphaFoldDB" id="A0A8J5IE34"/>